<protein>
    <recommendedName>
        <fullName evidence="2">LamG-like jellyroll fold domain-containing protein</fullName>
    </recommendedName>
</protein>
<organism evidence="1">
    <name type="scientific">marine metagenome</name>
    <dbReference type="NCBI Taxonomy" id="408172"/>
    <lineage>
        <taxon>unclassified sequences</taxon>
        <taxon>metagenomes</taxon>
        <taxon>ecological metagenomes</taxon>
    </lineage>
</organism>
<evidence type="ECO:0008006" key="2">
    <source>
        <dbReference type="Google" id="ProtNLM"/>
    </source>
</evidence>
<dbReference type="Pfam" id="PF13385">
    <property type="entry name" value="Laminin_G_3"/>
    <property type="match status" value="1"/>
</dbReference>
<accession>A0A381TZX2</accession>
<reference evidence="1" key="1">
    <citation type="submission" date="2018-05" db="EMBL/GenBank/DDBJ databases">
        <authorList>
            <person name="Lanie J.A."/>
            <person name="Ng W.-L."/>
            <person name="Kazmierczak K.M."/>
            <person name="Andrzejewski T.M."/>
            <person name="Davidsen T.M."/>
            <person name="Wayne K.J."/>
            <person name="Tettelin H."/>
            <person name="Glass J.I."/>
            <person name="Rusch D."/>
            <person name="Podicherti R."/>
            <person name="Tsui H.-C.T."/>
            <person name="Winkler M.E."/>
        </authorList>
    </citation>
    <scope>NUCLEOTIDE SEQUENCE</scope>
</reference>
<dbReference type="AlphaFoldDB" id="A0A381TZX2"/>
<dbReference type="InterPro" id="IPR013320">
    <property type="entry name" value="ConA-like_dom_sf"/>
</dbReference>
<evidence type="ECO:0000313" key="1">
    <source>
        <dbReference type="EMBL" id="SVA21505.1"/>
    </source>
</evidence>
<sequence>VEVMVVLLLLSLSFLVFLQALNTGKTVRAKSELRTVQAVLLNSLEQEIRARRFDENTSPPWSATLGVDTLSSHLSFDGVNDQVLLGDIEALDGPATVTISFWFNRTQDLSANSNHYVSNIMFAKASDPENDNIEIGTDGTNIEIYVDSQSNDAPAVTYDAGIQNNIWYHLTFTYNKNETNEGKLYINGSEVNTWNQWGGNIDNAGGSPVTIGNTNHIETPFNGNINEVAVWNEALTATEITTVYNSGSGFNAAVNSGNYSSASGLIGYWKINEGTGTTAYDGSGNNISGSLLYGPSWESSGVNENSIELWDDIDDFHNYSLESIDSSPFGCSVEVNYVDATSAFHQSQNSPTNYKSLTVKITHPTLSALTDTMVISPGL</sequence>
<feature type="non-terminal residue" evidence="1">
    <location>
        <position position="1"/>
    </location>
</feature>
<proteinExistence type="predicted"/>
<dbReference type="SUPFAM" id="SSF49899">
    <property type="entry name" value="Concanavalin A-like lectins/glucanases"/>
    <property type="match status" value="1"/>
</dbReference>
<dbReference type="Gene3D" id="2.60.120.200">
    <property type="match status" value="1"/>
</dbReference>
<gene>
    <name evidence="1" type="ORF">METZ01_LOCUS74359</name>
</gene>
<name>A0A381TZX2_9ZZZZ</name>
<dbReference type="EMBL" id="UINC01005466">
    <property type="protein sequence ID" value="SVA21505.1"/>
    <property type="molecule type" value="Genomic_DNA"/>
</dbReference>